<evidence type="ECO:0000256" key="1">
    <source>
        <dbReference type="SAM" id="MobiDB-lite"/>
    </source>
</evidence>
<dbReference type="OrthoDB" id="4509994at2759"/>
<feature type="compositionally biased region" description="Polar residues" evidence="1">
    <location>
        <begin position="115"/>
        <end position="128"/>
    </location>
</feature>
<dbReference type="GeneID" id="81364123"/>
<name>A0A9W9WB42_9EURO</name>
<sequence length="218" mass="24418">MKFRSWRTAMETKLRASADHCSTPELRKTYVASRLTGAAYDQIVLGLNDDGDEDASFDDGAEFIRLANDAQVPRNKRVKLLHRKLTPKLQHKLVGKASKTATKTTANAKPPTANLSARNQKSTSSAPSSFPRLDVAEMIKRKSEGRSFEYNEVGHMGKHFPKRALRFVTEAKAKALVAVHLSELEAFAPTPPYCEAFRYGENQSRSKSPYQADPRYRC</sequence>
<dbReference type="Proteomes" id="UP001147747">
    <property type="component" value="Unassembled WGS sequence"/>
</dbReference>
<protein>
    <submittedName>
        <fullName evidence="2">Uncharacterized protein</fullName>
    </submittedName>
</protein>
<gene>
    <name evidence="2" type="ORF">N7509_000506</name>
</gene>
<reference evidence="2" key="1">
    <citation type="submission" date="2022-12" db="EMBL/GenBank/DDBJ databases">
        <authorList>
            <person name="Petersen C."/>
        </authorList>
    </citation>
    <scope>NUCLEOTIDE SEQUENCE</scope>
    <source>
        <strain evidence="2">IBT 29677</strain>
    </source>
</reference>
<accession>A0A9W9WB42</accession>
<keyword evidence="3" id="KW-1185">Reference proteome</keyword>
<dbReference type="AlphaFoldDB" id="A0A9W9WB42"/>
<feature type="compositionally biased region" description="Low complexity" evidence="1">
    <location>
        <begin position="96"/>
        <end position="114"/>
    </location>
</feature>
<reference evidence="2" key="2">
    <citation type="journal article" date="2023" name="IMA Fungus">
        <title>Comparative genomic study of the Penicillium genus elucidates a diverse pangenome and 15 lateral gene transfer events.</title>
        <authorList>
            <person name="Petersen C."/>
            <person name="Sorensen T."/>
            <person name="Nielsen M.R."/>
            <person name="Sondergaard T.E."/>
            <person name="Sorensen J.L."/>
            <person name="Fitzpatrick D.A."/>
            <person name="Frisvad J.C."/>
            <person name="Nielsen K.L."/>
        </authorList>
    </citation>
    <scope>NUCLEOTIDE SEQUENCE</scope>
    <source>
        <strain evidence="2">IBT 29677</strain>
    </source>
</reference>
<proteinExistence type="predicted"/>
<feature type="region of interest" description="Disordered" evidence="1">
    <location>
        <begin position="93"/>
        <end position="134"/>
    </location>
</feature>
<organism evidence="2 3">
    <name type="scientific">Penicillium cosmopolitanum</name>
    <dbReference type="NCBI Taxonomy" id="1131564"/>
    <lineage>
        <taxon>Eukaryota</taxon>
        <taxon>Fungi</taxon>
        <taxon>Dikarya</taxon>
        <taxon>Ascomycota</taxon>
        <taxon>Pezizomycotina</taxon>
        <taxon>Eurotiomycetes</taxon>
        <taxon>Eurotiomycetidae</taxon>
        <taxon>Eurotiales</taxon>
        <taxon>Aspergillaceae</taxon>
        <taxon>Penicillium</taxon>
    </lineage>
</organism>
<comment type="caution">
    <text evidence="2">The sequence shown here is derived from an EMBL/GenBank/DDBJ whole genome shotgun (WGS) entry which is preliminary data.</text>
</comment>
<dbReference type="RefSeq" id="XP_056493725.1">
    <property type="nucleotide sequence ID" value="XM_056625143.1"/>
</dbReference>
<evidence type="ECO:0000313" key="3">
    <source>
        <dbReference type="Proteomes" id="UP001147747"/>
    </source>
</evidence>
<evidence type="ECO:0000313" key="2">
    <source>
        <dbReference type="EMBL" id="KAJ5413879.1"/>
    </source>
</evidence>
<dbReference type="EMBL" id="JAPZBU010000003">
    <property type="protein sequence ID" value="KAJ5413879.1"/>
    <property type="molecule type" value="Genomic_DNA"/>
</dbReference>